<reference evidence="2" key="1">
    <citation type="journal article" date="2020" name="mSystems">
        <title>Genome- and Community-Level Interaction Insights into Carbon Utilization and Element Cycling Functions of Hydrothermarchaeota in Hydrothermal Sediment.</title>
        <authorList>
            <person name="Zhou Z."/>
            <person name="Liu Y."/>
            <person name="Xu W."/>
            <person name="Pan J."/>
            <person name="Luo Z.H."/>
            <person name="Li M."/>
        </authorList>
    </citation>
    <scope>NUCLEOTIDE SEQUENCE [LARGE SCALE GENOMIC DNA]</scope>
    <source>
        <strain evidence="2">SpSt-1084</strain>
    </source>
</reference>
<dbReference type="InterPro" id="IPR029068">
    <property type="entry name" value="Glyas_Bleomycin-R_OHBP_Dase"/>
</dbReference>
<dbReference type="InterPro" id="IPR004360">
    <property type="entry name" value="Glyas_Fos-R_dOase_dom"/>
</dbReference>
<protein>
    <recommendedName>
        <fullName evidence="1">VOC domain-containing protein</fullName>
    </recommendedName>
</protein>
<sequence length="92" mass="10439">MERFRIEPFTRMAWVSLIVSDIERSLRFYTELLGLGVVKKGSDGGIMLGPSPETVVATLYEQQDAQPAVGRRGLYHYALLLPNRRDLARVFV</sequence>
<dbReference type="PANTHER" id="PTHR43279">
    <property type="entry name" value="CATECHOL-2,3-DIOXYGENASE"/>
    <property type="match status" value="1"/>
</dbReference>
<feature type="domain" description="VOC" evidence="1">
    <location>
        <begin position="11"/>
        <end position="92"/>
    </location>
</feature>
<accession>A0A7C5Y804</accession>
<organism evidence="2">
    <name type="scientific">Caldiarchaeum subterraneum</name>
    <dbReference type="NCBI Taxonomy" id="311458"/>
    <lineage>
        <taxon>Archaea</taxon>
        <taxon>Nitrososphaerota</taxon>
        <taxon>Candidatus Caldarchaeales</taxon>
        <taxon>Candidatus Caldarchaeaceae</taxon>
        <taxon>Candidatus Caldarchaeum</taxon>
    </lineage>
</organism>
<dbReference type="PANTHER" id="PTHR43279:SF1">
    <property type="entry name" value="CATECHOL-2,3-DIOXYGENASE"/>
    <property type="match status" value="1"/>
</dbReference>
<dbReference type="InterPro" id="IPR037523">
    <property type="entry name" value="VOC_core"/>
</dbReference>
<name>A0A7C5Y804_CALS0</name>
<dbReference type="Pfam" id="PF00903">
    <property type="entry name" value="Glyoxalase"/>
    <property type="match status" value="1"/>
</dbReference>
<dbReference type="EMBL" id="DRXS01000065">
    <property type="protein sequence ID" value="HHR40420.1"/>
    <property type="molecule type" value="Genomic_DNA"/>
</dbReference>
<evidence type="ECO:0000313" key="2">
    <source>
        <dbReference type="EMBL" id="HHR40420.1"/>
    </source>
</evidence>
<dbReference type="AlphaFoldDB" id="A0A7C5Y804"/>
<dbReference type="Gene3D" id="3.10.180.10">
    <property type="entry name" value="2,3-Dihydroxybiphenyl 1,2-Dioxygenase, domain 1"/>
    <property type="match status" value="1"/>
</dbReference>
<dbReference type="PROSITE" id="PS51819">
    <property type="entry name" value="VOC"/>
    <property type="match status" value="1"/>
</dbReference>
<gene>
    <name evidence="2" type="ORF">ENM42_01175</name>
</gene>
<dbReference type="SUPFAM" id="SSF54593">
    <property type="entry name" value="Glyoxalase/Bleomycin resistance protein/Dihydroxybiphenyl dioxygenase"/>
    <property type="match status" value="1"/>
</dbReference>
<proteinExistence type="predicted"/>
<comment type="caution">
    <text evidence="2">The sequence shown here is derived from an EMBL/GenBank/DDBJ whole genome shotgun (WGS) entry which is preliminary data.</text>
</comment>
<evidence type="ECO:0000259" key="1">
    <source>
        <dbReference type="PROSITE" id="PS51819"/>
    </source>
</evidence>